<proteinExistence type="inferred from homology"/>
<evidence type="ECO:0000256" key="7">
    <source>
        <dbReference type="SAM" id="Phobius"/>
    </source>
</evidence>
<keyword evidence="8" id="KW-0732">Signal</keyword>
<dbReference type="OrthoDB" id="6096490at2759"/>
<dbReference type="GO" id="GO:0005385">
    <property type="term" value="F:zinc ion transmembrane transporter activity"/>
    <property type="evidence" value="ECO:0007669"/>
    <property type="project" value="TreeGrafter"/>
</dbReference>
<feature type="chain" id="PRO_5005189954" evidence="8">
    <location>
        <begin position="26"/>
        <end position="455"/>
    </location>
</feature>
<evidence type="ECO:0000256" key="6">
    <source>
        <dbReference type="SAM" id="MobiDB-lite"/>
    </source>
</evidence>
<dbReference type="VEuPathDB" id="CryptoDB:Vbra_17764"/>
<feature type="transmembrane region" description="Helical" evidence="7">
    <location>
        <begin position="123"/>
        <end position="144"/>
    </location>
</feature>
<comment type="subcellular location">
    <subcellularLocation>
        <location evidence="1">Membrane</location>
        <topology evidence="1">Multi-pass membrane protein</topology>
    </subcellularLocation>
</comment>
<feature type="transmembrane region" description="Helical" evidence="7">
    <location>
        <begin position="408"/>
        <end position="432"/>
    </location>
</feature>
<feature type="transmembrane region" description="Helical" evidence="7">
    <location>
        <begin position="366"/>
        <end position="388"/>
    </location>
</feature>
<dbReference type="GO" id="GO:0071578">
    <property type="term" value="P:zinc ion import across plasma membrane"/>
    <property type="evidence" value="ECO:0007669"/>
    <property type="project" value="TreeGrafter"/>
</dbReference>
<evidence type="ECO:0000256" key="8">
    <source>
        <dbReference type="SAM" id="SignalP"/>
    </source>
</evidence>
<dbReference type="Proteomes" id="UP000041254">
    <property type="component" value="Unassembled WGS sequence"/>
</dbReference>
<comment type="similarity">
    <text evidence="2">Belongs to the ZIP transporter (TC 2.A.5) family.</text>
</comment>
<feature type="compositionally biased region" description="Basic and acidic residues" evidence="6">
    <location>
        <begin position="215"/>
        <end position="244"/>
    </location>
</feature>
<protein>
    <submittedName>
        <fullName evidence="9">Uncharacterized protein</fullName>
    </submittedName>
</protein>
<feature type="compositionally biased region" description="Basic residues" evidence="6">
    <location>
        <begin position="183"/>
        <end position="194"/>
    </location>
</feature>
<feature type="transmembrane region" description="Helical" evidence="7">
    <location>
        <begin position="90"/>
        <end position="111"/>
    </location>
</feature>
<evidence type="ECO:0000256" key="1">
    <source>
        <dbReference type="ARBA" id="ARBA00004141"/>
    </source>
</evidence>
<evidence type="ECO:0000256" key="4">
    <source>
        <dbReference type="ARBA" id="ARBA00022989"/>
    </source>
</evidence>
<accession>A0A0G4GGC3</accession>
<name>A0A0G4GGC3_VITBC</name>
<evidence type="ECO:0000313" key="10">
    <source>
        <dbReference type="Proteomes" id="UP000041254"/>
    </source>
</evidence>
<feature type="transmembrane region" description="Helical" evidence="7">
    <location>
        <begin position="290"/>
        <end position="311"/>
    </location>
</feature>
<gene>
    <name evidence="9" type="ORF">Vbra_17764</name>
</gene>
<feature type="region of interest" description="Disordered" evidence="6">
    <location>
        <begin position="40"/>
        <end position="60"/>
    </location>
</feature>
<feature type="region of interest" description="Disordered" evidence="6">
    <location>
        <begin position="183"/>
        <end position="245"/>
    </location>
</feature>
<dbReference type="Pfam" id="PF02535">
    <property type="entry name" value="Zip"/>
    <property type="match status" value="1"/>
</dbReference>
<reference evidence="9 10" key="1">
    <citation type="submission" date="2014-11" db="EMBL/GenBank/DDBJ databases">
        <authorList>
            <person name="Zhu J."/>
            <person name="Qi W."/>
            <person name="Song R."/>
        </authorList>
    </citation>
    <scope>NUCLEOTIDE SEQUENCE [LARGE SCALE GENOMIC DNA]</scope>
</reference>
<dbReference type="PhylomeDB" id="A0A0G4GGC3"/>
<dbReference type="InterPro" id="IPR003689">
    <property type="entry name" value="ZIP"/>
</dbReference>
<dbReference type="OMA" id="DFHHHGH"/>
<keyword evidence="5 7" id="KW-0472">Membrane</keyword>
<feature type="transmembrane region" description="Helical" evidence="7">
    <location>
        <begin position="156"/>
        <end position="177"/>
    </location>
</feature>
<evidence type="ECO:0000313" key="9">
    <source>
        <dbReference type="EMBL" id="CEM28670.1"/>
    </source>
</evidence>
<dbReference type="GO" id="GO:0030003">
    <property type="term" value="P:intracellular monoatomic cation homeostasis"/>
    <property type="evidence" value="ECO:0007669"/>
    <property type="project" value="TreeGrafter"/>
</dbReference>
<dbReference type="PANTHER" id="PTHR12191:SF37">
    <property type="entry name" value="ZINC TRANSPORTER FOI"/>
    <property type="match status" value="1"/>
</dbReference>
<keyword evidence="10" id="KW-1185">Reference proteome</keyword>
<evidence type="ECO:0000256" key="2">
    <source>
        <dbReference type="ARBA" id="ARBA00006939"/>
    </source>
</evidence>
<feature type="signal peptide" evidence="8">
    <location>
        <begin position="1"/>
        <end position="25"/>
    </location>
</feature>
<dbReference type="InterPro" id="IPR050799">
    <property type="entry name" value="ZIP_Transporter"/>
</dbReference>
<evidence type="ECO:0000256" key="3">
    <source>
        <dbReference type="ARBA" id="ARBA00022692"/>
    </source>
</evidence>
<keyword evidence="4 7" id="KW-1133">Transmembrane helix</keyword>
<organism evidence="9 10">
    <name type="scientific">Vitrella brassicaformis (strain CCMP3155)</name>
    <dbReference type="NCBI Taxonomy" id="1169540"/>
    <lineage>
        <taxon>Eukaryota</taxon>
        <taxon>Sar</taxon>
        <taxon>Alveolata</taxon>
        <taxon>Colpodellida</taxon>
        <taxon>Vitrellaceae</taxon>
        <taxon>Vitrella</taxon>
    </lineage>
</organism>
<dbReference type="PANTHER" id="PTHR12191">
    <property type="entry name" value="SOLUTE CARRIER FAMILY 39"/>
    <property type="match status" value="1"/>
</dbReference>
<dbReference type="GO" id="GO:0005886">
    <property type="term" value="C:plasma membrane"/>
    <property type="evidence" value="ECO:0007669"/>
    <property type="project" value="TreeGrafter"/>
</dbReference>
<evidence type="ECO:0000256" key="5">
    <source>
        <dbReference type="ARBA" id="ARBA00023136"/>
    </source>
</evidence>
<dbReference type="InParanoid" id="A0A0G4GGC3"/>
<feature type="transmembrane region" description="Helical" evidence="7">
    <location>
        <begin position="331"/>
        <end position="354"/>
    </location>
</feature>
<keyword evidence="3 7" id="KW-0812">Transmembrane</keyword>
<dbReference type="EMBL" id="CDMY01000656">
    <property type="protein sequence ID" value="CEM28670.1"/>
    <property type="molecule type" value="Genomic_DNA"/>
</dbReference>
<dbReference type="GO" id="GO:0140410">
    <property type="term" value="F:monoatomic cation:bicarbonate symporter activity"/>
    <property type="evidence" value="ECO:0007669"/>
    <property type="project" value="TreeGrafter"/>
</dbReference>
<dbReference type="AlphaFoldDB" id="A0A0G4GGC3"/>
<sequence length="455" mass="47974">MASPLYALLVISLAAVVFLPCQISAQDAHEVFSLPAVAGTEEHDHSDHDTHGDHDHAAHPERGGVAAVSAGEADAELAEDWETFPIEYRWLAAIVTGVILSVNSLVGVFVLQCLGKGAVGKGLQYALVVLSIAVMVSDSLIHLYPHALEGASHDAVTKLGITAFAGCLAVVLFSQLLQSIHGGHHHDHDHHHHPNPQPPSRRIPAERTSATVADDAEKTPSREGEKIEEGRAGENGDDSAEAKAGEVAVAESGVKKAKVRFDWRSVESYGWAALAGDVVCNFVDGITVGIAWYVGWFVGVVTSIAILAHEIPQELSDYAVLRLSGLSNCLVITVNIAASVTSLVGIVVGLGFSTMLASVVQDFERYCLAFTCGAWLSIGLLVLGPIALKLHTEMTGKGAEGQPAVMGQWVAILVAVVMMAVALGIMVGIGVLEGMTHEHEHSGAAHEEGHEGHNH</sequence>